<dbReference type="PATRIC" id="fig|1666912.4.peg.2561"/>
<dbReference type="CDD" id="cd03801">
    <property type="entry name" value="GT4_PimA-like"/>
    <property type="match status" value="1"/>
</dbReference>
<keyword evidence="3" id="KW-0808">Transferase</keyword>
<dbReference type="Proteomes" id="UP000050413">
    <property type="component" value="Unassembled WGS sequence"/>
</dbReference>
<reference evidence="3 4" key="1">
    <citation type="submission" date="2015-09" db="EMBL/GenBank/DDBJ databases">
        <title>Identification and resolution of microdiversity through metagenomic sequencing of parallel consortia.</title>
        <authorList>
            <person name="Nelson W.C."/>
            <person name="Romine M.F."/>
            <person name="Lindemann S.R."/>
        </authorList>
    </citation>
    <scope>NUCLEOTIDE SEQUENCE [LARGE SCALE GENOMIC DNA]</scope>
    <source>
        <strain evidence="3">HL-91</strain>
    </source>
</reference>
<name>A0A0N8K8G6_9RHOB</name>
<dbReference type="Pfam" id="PF13692">
    <property type="entry name" value="Glyco_trans_1_4"/>
    <property type="match status" value="1"/>
</dbReference>
<keyword evidence="5" id="KW-1185">Reference proteome</keyword>
<evidence type="ECO:0000259" key="1">
    <source>
        <dbReference type="Pfam" id="PF13439"/>
    </source>
</evidence>
<dbReference type="Gene3D" id="3.40.50.2000">
    <property type="entry name" value="Glycogen Phosphorylase B"/>
    <property type="match status" value="2"/>
</dbReference>
<dbReference type="RefSeq" id="WP_072246842.1">
    <property type="nucleotide sequence ID" value="NZ_FBYC01000004.1"/>
</dbReference>
<dbReference type="SUPFAM" id="SSF53756">
    <property type="entry name" value="UDP-Glycosyltransferase/glycogen phosphorylase"/>
    <property type="match status" value="1"/>
</dbReference>
<dbReference type="AlphaFoldDB" id="A0A0N8K8G6"/>
<proteinExistence type="predicted"/>
<dbReference type="InterPro" id="IPR028098">
    <property type="entry name" value="Glyco_trans_4-like_N"/>
</dbReference>
<evidence type="ECO:0000313" key="5">
    <source>
        <dbReference type="Proteomes" id="UP000182045"/>
    </source>
</evidence>
<dbReference type="OrthoDB" id="9790710at2"/>
<evidence type="ECO:0000313" key="4">
    <source>
        <dbReference type="Proteomes" id="UP000050413"/>
    </source>
</evidence>
<dbReference type="EMBL" id="LJSG01000005">
    <property type="protein sequence ID" value="KPP94481.1"/>
    <property type="molecule type" value="Genomic_DNA"/>
</dbReference>
<organism evidence="3 4">
    <name type="scientific">Roseibaca calidilacus</name>
    <dbReference type="NCBI Taxonomy" id="1666912"/>
    <lineage>
        <taxon>Bacteria</taxon>
        <taxon>Pseudomonadati</taxon>
        <taxon>Pseudomonadota</taxon>
        <taxon>Alphaproteobacteria</taxon>
        <taxon>Rhodobacterales</taxon>
        <taxon>Paracoccaceae</taxon>
        <taxon>Roseinatronobacter</taxon>
    </lineage>
</organism>
<evidence type="ECO:0000313" key="3">
    <source>
        <dbReference type="EMBL" id="KPP94481.1"/>
    </source>
</evidence>
<dbReference type="EMBL" id="FBYC01000004">
    <property type="protein sequence ID" value="CUX83103.1"/>
    <property type="molecule type" value="Genomic_DNA"/>
</dbReference>
<reference evidence="2 5" key="2">
    <citation type="submission" date="2016-01" db="EMBL/GenBank/DDBJ databases">
        <authorList>
            <person name="Varghese N."/>
        </authorList>
    </citation>
    <scope>NUCLEOTIDE SEQUENCE [LARGE SCALE GENOMIC DNA]</scope>
    <source>
        <strain evidence="2 5">HL-91</strain>
    </source>
</reference>
<sequence>MRIGYLMNTYPVTSATFIRREIGALEAQGVNIARYAIRPWGEALVEAADKAEAARTHYLLAPGAGRLLGYLLAESLRNPRGVLRAVSGMWTMARAAGHGALVRHVAYLLEAVHLKRASRGCDHIHAHFTTNTAAVALLCHRMGGPGFSFTAHGPDEFDDPKASSLALKLSEARFAVAITQFARTRLALAGGAHVSDKLHVVHCGVDLADFAPAPPAPEDAPFVCVGRLCPQKAQVLLVQAMAELVKTHPAARLVLIGDGETRPEIEALIARHKLEGAVDLRGWADGAAVKAALTNARAMVLPSFAEGLPIVIMEAFALGRPVISTYIAGIPELVDREAGWLVAAGDVSALADALRKSLDTPADRLARMGQTARARIEERHDLHESAARLKALFEGATR</sequence>
<dbReference type="Proteomes" id="UP000182045">
    <property type="component" value="Unassembled WGS sequence"/>
</dbReference>
<comment type="caution">
    <text evidence="3">The sequence shown here is derived from an EMBL/GenBank/DDBJ whole genome shotgun (WGS) entry which is preliminary data.</text>
</comment>
<dbReference type="Pfam" id="PF13439">
    <property type="entry name" value="Glyco_transf_4"/>
    <property type="match status" value="1"/>
</dbReference>
<dbReference type="InterPro" id="IPR050194">
    <property type="entry name" value="Glycosyltransferase_grp1"/>
</dbReference>
<dbReference type="PANTHER" id="PTHR45947">
    <property type="entry name" value="SULFOQUINOVOSYL TRANSFERASE SQD2"/>
    <property type="match status" value="1"/>
</dbReference>
<dbReference type="PANTHER" id="PTHR45947:SF15">
    <property type="entry name" value="TEICHURONIC ACID BIOSYNTHESIS GLYCOSYLTRANSFERASE TUAC-RELATED"/>
    <property type="match status" value="1"/>
</dbReference>
<feature type="domain" description="Glycosyltransferase subfamily 4-like N-terminal" evidence="1">
    <location>
        <begin position="112"/>
        <end position="208"/>
    </location>
</feature>
<gene>
    <name evidence="2" type="ORF">Ga0058931_2777</name>
    <name evidence="3" type="ORF">HLUCCA05_11720</name>
</gene>
<dbReference type="STRING" id="1666912.Ga0058931_2777"/>
<dbReference type="GO" id="GO:0016757">
    <property type="term" value="F:glycosyltransferase activity"/>
    <property type="evidence" value="ECO:0007669"/>
    <property type="project" value="TreeGrafter"/>
</dbReference>
<accession>A0A0N8K8G6</accession>
<evidence type="ECO:0000313" key="2">
    <source>
        <dbReference type="EMBL" id="CUX83103.1"/>
    </source>
</evidence>
<protein>
    <submittedName>
        <fullName evidence="3">Family 4 glycosyltransferase</fullName>
    </submittedName>
    <submittedName>
        <fullName evidence="2">Glycosyl transferases group 1</fullName>
    </submittedName>
</protein>